<protein>
    <submittedName>
        <fullName evidence="1">Terminase large subunit</fullName>
    </submittedName>
</protein>
<evidence type="ECO:0000313" key="1">
    <source>
        <dbReference type="EMBL" id="DAF59491.1"/>
    </source>
</evidence>
<name>A0A8S5T8Z6_9CAUD</name>
<dbReference type="InterPro" id="IPR027417">
    <property type="entry name" value="P-loop_NTPase"/>
</dbReference>
<organism evidence="1">
    <name type="scientific">Podoviridae sp. ctU557</name>
    <dbReference type="NCBI Taxonomy" id="2827736"/>
    <lineage>
        <taxon>Viruses</taxon>
        <taxon>Duplodnaviria</taxon>
        <taxon>Heunggongvirae</taxon>
        <taxon>Uroviricota</taxon>
        <taxon>Caudoviricetes</taxon>
    </lineage>
</organism>
<sequence length="584" mass="67431">MENLQLNKEQLDKILEIRKDFYRYCKNNLKIKDKHSRIIPFVPNTPQRVLIDYVLLCIKEKRPVKAIILKARQMGLSTAVEAIIYWWTSTNKNINSVIIGHEESSSKNLYMMFRRYYDNTNPLFKPSVRYNTRTDLSFERFDDTGKQVGLGSSIKTATAGNKAAGRSDTINLLHGSELGEWENGEELVASLLETVPDEQVMDKPSMIFLESTAKGRGNYFHKEFVAAVKGLNNFEPFFFPWWILDTYERDFDVPLGKTTEYEDFLIDLMKKGHTVAGQTIHVDPAHIPAKIHFYRRKAKNFESTPERLPQEYPSTWQEAFIASGKNVFNTLSLQEMEKDAQPVEETEYYKLIPGDLHEQYTLERVPFEPNEKPEDFTYKAPLKIWVHPKPGHEYVIGGDVAEGLKRGDYSVAEVVDISTMQTVARWRGHIDPDKFGEIVGALGAYYNYALVGVEVNNHGLTTIQKLRDTFYTNLYKRDRGYDEDFEEPTSNLGWKTDVRTKRIMIDDLIKIVRERINKDLDTVFVNEAFAFVRDDRGRMNAEEGEHDDTVMAKAIAFQLFPWGDNDVHGLNVVKKTKKSKVINK</sequence>
<dbReference type="Gene3D" id="3.30.420.240">
    <property type="match status" value="1"/>
</dbReference>
<accession>A0A8S5T8Z6</accession>
<dbReference type="Gene3D" id="3.40.50.300">
    <property type="entry name" value="P-loop containing nucleotide triphosphate hydrolases"/>
    <property type="match status" value="1"/>
</dbReference>
<dbReference type="EMBL" id="BK032771">
    <property type="protein sequence ID" value="DAF59491.1"/>
    <property type="molecule type" value="Genomic_DNA"/>
</dbReference>
<proteinExistence type="predicted"/>
<reference evidence="1" key="1">
    <citation type="journal article" date="2021" name="Proc. Natl. Acad. Sci. U.S.A.">
        <title>A Catalog of Tens of Thousands of Viruses from Human Metagenomes Reveals Hidden Associations with Chronic Diseases.</title>
        <authorList>
            <person name="Tisza M.J."/>
            <person name="Buck C.B."/>
        </authorList>
    </citation>
    <scope>NUCLEOTIDE SEQUENCE</scope>
    <source>
        <strain evidence="1">CtU557</strain>
    </source>
</reference>